<organism evidence="1 2">
    <name type="scientific">Streptomyces flavotricini</name>
    <dbReference type="NCBI Taxonomy" id="66888"/>
    <lineage>
        <taxon>Bacteria</taxon>
        <taxon>Bacillati</taxon>
        <taxon>Actinomycetota</taxon>
        <taxon>Actinomycetes</taxon>
        <taxon>Kitasatosporales</taxon>
        <taxon>Streptomycetaceae</taxon>
        <taxon>Streptomyces</taxon>
    </lineage>
</organism>
<sequence length="194" mass="22482">MQEGRLDRQTWSEALRLYEWVCTFVGVAPRGHHEWWLDVGAIMRLETRDPRGWESVDPFEGEEERLDDPLFPWLDTPATAADADRYRARADELPRSSVRSLLVLLAVAASGTDVSRTAGWEEHRPERERRADAILSRFPDGTRFYTNLGWQGENPDFYKQSSRSCDSFSQYEWDAGLIAVNDHEVAVFWNFQNV</sequence>
<gene>
    <name evidence="1" type="ORF">K7B10_28845</name>
</gene>
<protein>
    <submittedName>
        <fullName evidence="1">Uncharacterized protein</fullName>
    </submittedName>
</protein>
<proteinExistence type="predicted"/>
<keyword evidence="2" id="KW-1185">Reference proteome</keyword>
<evidence type="ECO:0000313" key="2">
    <source>
        <dbReference type="Proteomes" id="UP001520654"/>
    </source>
</evidence>
<comment type="caution">
    <text evidence="1">The sequence shown here is derived from an EMBL/GenBank/DDBJ whole genome shotgun (WGS) entry which is preliminary data.</text>
</comment>
<evidence type="ECO:0000313" key="1">
    <source>
        <dbReference type="EMBL" id="MCC0098709.1"/>
    </source>
</evidence>
<reference evidence="1 2" key="1">
    <citation type="submission" date="2021-08" db="EMBL/GenBank/DDBJ databases">
        <title>Genomic Architecture of Streptomyces flavotricini NGL1 and Streptomyces erythrochromogenes HMS4 With Differential Plant Beneficial attributes and laccase production capabilities.</title>
        <authorList>
            <person name="Salwan R."/>
            <person name="Kaur R."/>
            <person name="Sharma V."/>
        </authorList>
    </citation>
    <scope>NUCLEOTIDE SEQUENCE [LARGE SCALE GENOMIC DNA]</scope>
    <source>
        <strain evidence="1 2">NGL1</strain>
    </source>
</reference>
<name>A0ABS8ED95_9ACTN</name>
<accession>A0ABS8ED95</accession>
<dbReference type="RefSeq" id="WP_229340556.1">
    <property type="nucleotide sequence ID" value="NZ_JAINUL010000001.1"/>
</dbReference>
<dbReference type="EMBL" id="JAINUL010000001">
    <property type="protein sequence ID" value="MCC0098709.1"/>
    <property type="molecule type" value="Genomic_DNA"/>
</dbReference>
<dbReference type="Proteomes" id="UP001520654">
    <property type="component" value="Unassembled WGS sequence"/>
</dbReference>